<evidence type="ECO:0000313" key="11">
    <source>
        <dbReference type="EMBL" id="KPI84367.1"/>
    </source>
</evidence>
<dbReference type="InterPro" id="IPR042236">
    <property type="entry name" value="PI3K_accessory_sf"/>
</dbReference>
<dbReference type="GO" id="GO:0016303">
    <property type="term" value="F:1-phosphatidylinositol-3-kinase activity"/>
    <property type="evidence" value="ECO:0007669"/>
    <property type="project" value="UniProtKB-EC"/>
</dbReference>
<dbReference type="Gene3D" id="3.30.1010.10">
    <property type="entry name" value="Phosphatidylinositol 3-kinase Catalytic Subunit, Chain A, domain 4"/>
    <property type="match status" value="1"/>
</dbReference>
<dbReference type="PANTHER" id="PTHR10048">
    <property type="entry name" value="PHOSPHATIDYLINOSITOL KINASE"/>
    <property type="match status" value="1"/>
</dbReference>
<dbReference type="SMART" id="SM00146">
    <property type="entry name" value="PI3Kc"/>
    <property type="match status" value="1"/>
</dbReference>
<dbReference type="CDD" id="cd00896">
    <property type="entry name" value="PI3Kc_III"/>
    <property type="match status" value="1"/>
</dbReference>
<feature type="domain" description="PIK helical" evidence="9">
    <location>
        <begin position="360"/>
        <end position="560"/>
    </location>
</feature>
<dbReference type="GO" id="GO:0048015">
    <property type="term" value="P:phosphatidylinositol-mediated signaling"/>
    <property type="evidence" value="ECO:0007669"/>
    <property type="project" value="TreeGrafter"/>
</dbReference>
<dbReference type="InterPro" id="IPR018936">
    <property type="entry name" value="PI3/4_kinase_CS"/>
</dbReference>
<dbReference type="InterPro" id="IPR001263">
    <property type="entry name" value="PI3K_accessory_dom"/>
</dbReference>
<dbReference type="SMART" id="SM00145">
    <property type="entry name" value="PI3Ka"/>
    <property type="match status" value="1"/>
</dbReference>
<protein>
    <recommendedName>
        <fullName evidence="1">phosphatidylinositol 3-kinase</fullName>
        <ecNumber evidence="1">2.7.1.137</ecNumber>
    </recommendedName>
</protein>
<dbReference type="InterPro" id="IPR011009">
    <property type="entry name" value="Kinase-like_dom_sf"/>
</dbReference>
<evidence type="ECO:0000256" key="4">
    <source>
        <dbReference type="ARBA" id="ARBA00022777"/>
    </source>
</evidence>
<evidence type="ECO:0000256" key="2">
    <source>
        <dbReference type="ARBA" id="ARBA00022679"/>
    </source>
</evidence>
<feature type="compositionally biased region" description="Polar residues" evidence="7">
    <location>
        <begin position="734"/>
        <end position="753"/>
    </location>
</feature>
<dbReference type="GO" id="GO:0005777">
    <property type="term" value="C:peroxisome"/>
    <property type="evidence" value="ECO:0007669"/>
    <property type="project" value="TreeGrafter"/>
</dbReference>
<dbReference type="PROSITE" id="PS00916">
    <property type="entry name" value="PI3_4_KINASE_2"/>
    <property type="match status" value="1"/>
</dbReference>
<evidence type="ECO:0000256" key="1">
    <source>
        <dbReference type="ARBA" id="ARBA00012073"/>
    </source>
</evidence>
<dbReference type="InterPro" id="IPR016024">
    <property type="entry name" value="ARM-type_fold"/>
</dbReference>
<dbReference type="VEuPathDB" id="TriTrypDB:Lsey_0265_0050"/>
<keyword evidence="3" id="KW-0547">Nucleotide-binding</keyword>
<gene>
    <name evidence="11" type="ORF">ABL78_6574</name>
</gene>
<dbReference type="PROSITE" id="PS51545">
    <property type="entry name" value="PIK_HELICAL"/>
    <property type="match status" value="1"/>
</dbReference>
<feature type="compositionally biased region" description="Polar residues" evidence="7">
    <location>
        <begin position="717"/>
        <end position="728"/>
    </location>
</feature>
<dbReference type="InterPro" id="IPR000403">
    <property type="entry name" value="PI3/4_kinase_cat_dom"/>
</dbReference>
<dbReference type="GO" id="GO:0005524">
    <property type="term" value="F:ATP binding"/>
    <property type="evidence" value="ECO:0007669"/>
    <property type="project" value="UniProtKB-KW"/>
</dbReference>
<feature type="region of interest" description="Disordered" evidence="7">
    <location>
        <begin position="549"/>
        <end position="571"/>
    </location>
</feature>
<dbReference type="Pfam" id="PF00613">
    <property type="entry name" value="PI3Ka"/>
    <property type="match status" value="1"/>
</dbReference>
<dbReference type="EMBL" id="LJSK01000265">
    <property type="protein sequence ID" value="KPI84367.1"/>
    <property type="molecule type" value="Genomic_DNA"/>
</dbReference>
<comment type="similarity">
    <text evidence="6">Belongs to the PI3/PI4-kinase family.</text>
</comment>
<dbReference type="Gene3D" id="1.10.1070.11">
    <property type="entry name" value="Phosphatidylinositol 3-/4-kinase, catalytic domain"/>
    <property type="match status" value="1"/>
</dbReference>
<keyword evidence="5" id="KW-0067">ATP-binding</keyword>
<dbReference type="EC" id="2.7.1.137" evidence="1"/>
<feature type="compositionally biased region" description="Low complexity" evidence="7">
    <location>
        <begin position="853"/>
        <end position="867"/>
    </location>
</feature>
<feature type="compositionally biased region" description="Polar residues" evidence="7">
    <location>
        <begin position="666"/>
        <end position="679"/>
    </location>
</feature>
<dbReference type="OMA" id="CVITFVL"/>
<keyword evidence="12" id="KW-1185">Reference proteome</keyword>
<dbReference type="PANTHER" id="PTHR10048:SF7">
    <property type="entry name" value="PHOSPHATIDYLINOSITOL 3-KINASE CATALYTIC SUBUNIT TYPE 3"/>
    <property type="match status" value="1"/>
</dbReference>
<keyword evidence="2" id="KW-0808">Transferase</keyword>
<reference evidence="11 12" key="1">
    <citation type="journal article" date="2015" name="PLoS Pathog.">
        <title>Leptomonas seymouri: Adaptations to the Dixenous Life Cycle Analyzed by Genome Sequencing, Transcriptome Profiling and Co-infection with Leishmania donovani.</title>
        <authorList>
            <person name="Kraeva N."/>
            <person name="Butenko A."/>
            <person name="Hlavacova J."/>
            <person name="Kostygov A."/>
            <person name="Myskova J."/>
            <person name="Grybchuk D."/>
            <person name="Lestinova T."/>
            <person name="Votypka J."/>
            <person name="Volf P."/>
            <person name="Opperdoes F."/>
            <person name="Flegontov P."/>
            <person name="Lukes J."/>
            <person name="Yurchenko V."/>
        </authorList>
    </citation>
    <scope>NUCLEOTIDE SEQUENCE [LARGE SCALE GENOMIC DNA]</scope>
    <source>
        <strain evidence="11 12">ATCC 30220</strain>
    </source>
</reference>
<evidence type="ECO:0000313" key="12">
    <source>
        <dbReference type="Proteomes" id="UP000038009"/>
    </source>
</evidence>
<feature type="domain" description="C2 PI3K-type" evidence="10">
    <location>
        <begin position="67"/>
        <end position="252"/>
    </location>
</feature>
<evidence type="ECO:0000259" key="9">
    <source>
        <dbReference type="PROSITE" id="PS51545"/>
    </source>
</evidence>
<dbReference type="InterPro" id="IPR057756">
    <property type="entry name" value="PI3-kinase_type3/VPS34_cat"/>
</dbReference>
<proteinExistence type="inferred from homology"/>
<evidence type="ECO:0000256" key="5">
    <source>
        <dbReference type="ARBA" id="ARBA00022840"/>
    </source>
</evidence>
<comment type="caution">
    <text evidence="11">The sequence shown here is derived from an EMBL/GenBank/DDBJ whole genome shotgun (WGS) entry which is preliminary data.</text>
</comment>
<evidence type="ECO:0000256" key="3">
    <source>
        <dbReference type="ARBA" id="ARBA00022741"/>
    </source>
</evidence>
<dbReference type="FunFam" id="1.10.1070.11:FF:000002">
    <property type="entry name" value="Phosphatidylinositol 3-kinase catalytic subunit type 3"/>
    <property type="match status" value="1"/>
</dbReference>
<dbReference type="InterPro" id="IPR036940">
    <property type="entry name" value="PI3/4_kinase_cat_sf"/>
</dbReference>
<sequence length="1138" mass="124131">MTSTSTQLIAGVLRQPITGDRLHWVLSGVPFRTAQDYAATEYLYRLRLCSAQVRSYRLLRALSKDTSLQHATMPAASGVNAVSTVMQYPVQITAQLTYREEPLSPIVESSAVYAASMDPPHTSASPNSGAPLTDHHVRFVFAEEWMIFPLELCDIPLDATCEMHLWFNDIHIGAATFHVYSVEGELRVGQQHLTLCTTAATSAAAAGSSEREAFVTTEGPSVDETATLLAAYHRGRVPFISWLDALSVHQLEARQAVRASAAMQYAEILDGHAAEETAILTFYLPTATTAVFFEPAATLVSREMGPLLAGADADTVADDSRCRACNFTQQLFPDQYTFFKDYNLSEAKAAITSKSQYFVSESSAPPGPKERDQLASLLQRPPIQLDHGGSSGAGSAGVGAGGGGAVNRLEETRLLWKYRRYIVKDGRFLLPFMRSVDWANTHSAERRAACALMPQWARPGFADVLAFLSFYFDHVAPVRQYAVRLLRQESDARLCQVAFQLLQAVRYDSSEGELAALLLDRALGCWEMCSTLYMMLAVEVALERRRAGGPGKNVENNAGAGEGPPPRSPAQDAVFESLLQRLADRLTQQNSLFVSRLRQQHAMHRALQQLSKHIQQSALDRLGKTSLGNKLIAKQSFGLHALFDTLHHRAPHKANPGTAKHRDSNNHLATGTASTQQKRSPVASALHAGEAEEEEANNTDGEEGTISESGEEQQGENASAATPLSGVTSPLHASHTQRGTHSDAGHSQQRSTTATAVDVLDRYGVATLPIYPAVPIAGVLSNSLYIYKSATLPMRLTFKALRLTGQQVGPTIAAAAAAHTATATSACLPMPLAMQQRCFTSPQRTIDTTAHASSSSSSSSSGGRISSAFVEDPVGSAEEDTVPLAVMYKYNDDVRQDQLIVQLIRVMDDLLQQDGLQLHLTPYRVLATGPHEGLVEIVPQATTLLSVQREVLKYLRVYNPTAELLRQSMDRYTRSFAGYCVITFVLGIGDRHLENILLTQDGRLLHIDFGYVLGNDPKPFPPPMKINREMVEVLGGPQSTGFMEFKLYCCSAYNILRKHASLLLHMLLLGAHAENMSQVTGEGGDPRVNLLKVQEKLRLDLTNAQATQYLQNVIADSVGSIFTNLWDVLHAAAQATRN</sequence>
<dbReference type="OrthoDB" id="67688at2759"/>
<evidence type="ECO:0000259" key="10">
    <source>
        <dbReference type="PROSITE" id="PS51547"/>
    </source>
</evidence>
<dbReference type="GO" id="GO:0034271">
    <property type="term" value="C:phosphatidylinositol 3-kinase complex, class III, type I"/>
    <property type="evidence" value="ECO:0007669"/>
    <property type="project" value="TreeGrafter"/>
</dbReference>
<accession>A0A0N0P435</accession>
<evidence type="ECO:0000259" key="8">
    <source>
        <dbReference type="PROSITE" id="PS50290"/>
    </source>
</evidence>
<dbReference type="GO" id="GO:0000045">
    <property type="term" value="P:autophagosome assembly"/>
    <property type="evidence" value="ECO:0007669"/>
    <property type="project" value="TreeGrafter"/>
</dbReference>
<dbReference type="AlphaFoldDB" id="A0A0N0P435"/>
<feature type="region of interest" description="Disordered" evidence="7">
    <location>
        <begin position="845"/>
        <end position="874"/>
    </location>
</feature>
<dbReference type="GO" id="GO:0034272">
    <property type="term" value="C:phosphatidylinositol 3-kinase complex, class III, type II"/>
    <property type="evidence" value="ECO:0007669"/>
    <property type="project" value="TreeGrafter"/>
</dbReference>
<feature type="region of interest" description="Disordered" evidence="7">
    <location>
        <begin position="650"/>
        <end position="753"/>
    </location>
</feature>
<dbReference type="PROSITE" id="PS50290">
    <property type="entry name" value="PI3_4_KINASE_3"/>
    <property type="match status" value="1"/>
</dbReference>
<feature type="compositionally biased region" description="Acidic residues" evidence="7">
    <location>
        <begin position="691"/>
        <end position="714"/>
    </location>
</feature>
<dbReference type="Proteomes" id="UP000038009">
    <property type="component" value="Unassembled WGS sequence"/>
</dbReference>
<dbReference type="InterPro" id="IPR035892">
    <property type="entry name" value="C2_domain_sf"/>
</dbReference>
<dbReference type="GO" id="GO:0000407">
    <property type="term" value="C:phagophore assembly site"/>
    <property type="evidence" value="ECO:0007669"/>
    <property type="project" value="TreeGrafter"/>
</dbReference>
<dbReference type="SUPFAM" id="SSF49562">
    <property type="entry name" value="C2 domain (Calcium/lipid-binding domain, CaLB)"/>
    <property type="match status" value="1"/>
</dbReference>
<feature type="domain" description="PI3K/PI4K catalytic" evidence="8">
    <location>
        <begin position="854"/>
        <end position="1122"/>
    </location>
</feature>
<evidence type="ECO:0000256" key="6">
    <source>
        <dbReference type="PROSITE-ProRule" id="PRU00880"/>
    </source>
</evidence>
<dbReference type="Gene3D" id="1.25.40.70">
    <property type="entry name" value="Phosphatidylinositol 3-kinase, accessory domain (PIK)"/>
    <property type="match status" value="1"/>
</dbReference>
<keyword evidence="4 11" id="KW-0418">Kinase</keyword>
<dbReference type="InterPro" id="IPR015433">
    <property type="entry name" value="PI3/4_kinase"/>
</dbReference>
<dbReference type="SUPFAM" id="SSF56112">
    <property type="entry name" value="Protein kinase-like (PK-like)"/>
    <property type="match status" value="1"/>
</dbReference>
<dbReference type="PROSITE" id="PS51547">
    <property type="entry name" value="C2_PI3K"/>
    <property type="match status" value="1"/>
</dbReference>
<organism evidence="11 12">
    <name type="scientific">Leptomonas seymouri</name>
    <dbReference type="NCBI Taxonomy" id="5684"/>
    <lineage>
        <taxon>Eukaryota</taxon>
        <taxon>Discoba</taxon>
        <taxon>Euglenozoa</taxon>
        <taxon>Kinetoplastea</taxon>
        <taxon>Metakinetoplastina</taxon>
        <taxon>Trypanosomatida</taxon>
        <taxon>Trypanosomatidae</taxon>
        <taxon>Leishmaniinae</taxon>
        <taxon>Leptomonas</taxon>
    </lineage>
</organism>
<name>A0A0N0P435_LEPSE</name>
<dbReference type="InterPro" id="IPR002420">
    <property type="entry name" value="PI3K-type_C2_dom"/>
</dbReference>
<dbReference type="Pfam" id="PF00454">
    <property type="entry name" value="PI3_PI4_kinase"/>
    <property type="match status" value="1"/>
</dbReference>
<evidence type="ECO:0000256" key="7">
    <source>
        <dbReference type="SAM" id="MobiDB-lite"/>
    </source>
</evidence>
<dbReference type="GO" id="GO:0005768">
    <property type="term" value="C:endosome"/>
    <property type="evidence" value="ECO:0007669"/>
    <property type="project" value="TreeGrafter"/>
</dbReference>
<dbReference type="GO" id="GO:0006897">
    <property type="term" value="P:endocytosis"/>
    <property type="evidence" value="ECO:0007669"/>
    <property type="project" value="TreeGrafter"/>
</dbReference>
<dbReference type="SUPFAM" id="SSF48371">
    <property type="entry name" value="ARM repeat"/>
    <property type="match status" value="1"/>
</dbReference>